<evidence type="ECO:0000256" key="1">
    <source>
        <dbReference type="SAM" id="SignalP"/>
    </source>
</evidence>
<evidence type="ECO:0000259" key="2">
    <source>
        <dbReference type="PROSITE" id="PS51144"/>
    </source>
</evidence>
<dbReference type="Proteomes" id="UP001515500">
    <property type="component" value="Chromosome 14"/>
</dbReference>
<reference evidence="4" key="1">
    <citation type="submission" date="2025-08" db="UniProtKB">
        <authorList>
            <consortium name="RefSeq"/>
        </authorList>
    </citation>
    <scope>IDENTIFICATION</scope>
</reference>
<dbReference type="GO" id="GO:0004089">
    <property type="term" value="F:carbonate dehydratase activity"/>
    <property type="evidence" value="ECO:0007669"/>
    <property type="project" value="InterPro"/>
</dbReference>
<protein>
    <submittedName>
        <fullName evidence="4">Dioscorin dioA3-like</fullName>
    </submittedName>
</protein>
<proteinExistence type="predicted"/>
<dbReference type="InterPro" id="IPR036398">
    <property type="entry name" value="CA_dom_sf"/>
</dbReference>
<dbReference type="GeneID" id="120275561"/>
<dbReference type="PANTHER" id="PTHR18952:SF253">
    <property type="entry name" value="OS08G0470200 PROTEIN"/>
    <property type="match status" value="1"/>
</dbReference>
<organism evidence="3 4">
    <name type="scientific">Dioscorea cayennensis subsp. rotundata</name>
    <name type="common">White Guinea yam</name>
    <name type="synonym">Dioscorea rotundata</name>
    <dbReference type="NCBI Taxonomy" id="55577"/>
    <lineage>
        <taxon>Eukaryota</taxon>
        <taxon>Viridiplantae</taxon>
        <taxon>Streptophyta</taxon>
        <taxon>Embryophyta</taxon>
        <taxon>Tracheophyta</taxon>
        <taxon>Spermatophyta</taxon>
        <taxon>Magnoliopsida</taxon>
        <taxon>Liliopsida</taxon>
        <taxon>Dioscoreales</taxon>
        <taxon>Dioscoreaceae</taxon>
        <taxon>Dioscorea</taxon>
    </lineage>
</organism>
<feature type="signal peptide" evidence="1">
    <location>
        <begin position="1"/>
        <end position="25"/>
    </location>
</feature>
<gene>
    <name evidence="4" type="primary">LOC120275561</name>
</gene>
<dbReference type="PANTHER" id="PTHR18952">
    <property type="entry name" value="CARBONIC ANHYDRASE"/>
    <property type="match status" value="1"/>
</dbReference>
<dbReference type="Pfam" id="PF00194">
    <property type="entry name" value="Carb_anhydrase"/>
    <property type="match status" value="1"/>
</dbReference>
<dbReference type="InterPro" id="IPR041891">
    <property type="entry name" value="Alpha_CA_prokaryot-like"/>
</dbReference>
<dbReference type="RefSeq" id="XP_039138114.1">
    <property type="nucleotide sequence ID" value="XM_039282180.1"/>
</dbReference>
<evidence type="ECO:0000313" key="4">
    <source>
        <dbReference type="RefSeq" id="XP_039138114.1"/>
    </source>
</evidence>
<dbReference type="InterPro" id="IPR001148">
    <property type="entry name" value="CA_dom"/>
</dbReference>
<feature type="domain" description="Alpha-carbonic anhydrase" evidence="2">
    <location>
        <begin position="41"/>
        <end position="275"/>
    </location>
</feature>
<keyword evidence="3" id="KW-1185">Reference proteome</keyword>
<accession>A0AB40CFF1</accession>
<dbReference type="AlphaFoldDB" id="A0AB40CFF1"/>
<dbReference type="GO" id="GO:0006730">
    <property type="term" value="P:one-carbon metabolic process"/>
    <property type="evidence" value="ECO:0007669"/>
    <property type="project" value="TreeGrafter"/>
</dbReference>
<feature type="chain" id="PRO_5044252118" evidence="1">
    <location>
        <begin position="26"/>
        <end position="284"/>
    </location>
</feature>
<dbReference type="PROSITE" id="PS51144">
    <property type="entry name" value="ALPHA_CA_2"/>
    <property type="match status" value="1"/>
</dbReference>
<dbReference type="SUPFAM" id="SSF51069">
    <property type="entry name" value="Carbonic anhydrase"/>
    <property type="match status" value="1"/>
</dbReference>
<dbReference type="SMART" id="SM01057">
    <property type="entry name" value="Carb_anhydrase"/>
    <property type="match status" value="1"/>
</dbReference>
<dbReference type="InterPro" id="IPR023561">
    <property type="entry name" value="Carbonic_anhydrase_a-class"/>
</dbReference>
<dbReference type="Gene3D" id="3.10.200.10">
    <property type="entry name" value="Alpha carbonic anhydrase"/>
    <property type="match status" value="1"/>
</dbReference>
<dbReference type="GO" id="GO:0008270">
    <property type="term" value="F:zinc ion binding"/>
    <property type="evidence" value="ECO:0007669"/>
    <property type="project" value="InterPro"/>
</dbReference>
<evidence type="ECO:0000313" key="3">
    <source>
        <dbReference type="Proteomes" id="UP001515500"/>
    </source>
</evidence>
<sequence>MSSSTLFHLFLLSSLLLSCLFKCKACKLLIAYIYIYDGVEDDFSYIEGSPNGPENWGNLKPEWEACGKGMEQSPIQLRDNRVIFDQTLGKLRRNYRAADATLRNSGHDVLMEFKSNAGSLSINRVAYQLKRIHFHSPSEHEMNGERFDLEAQLVHESQDQKRAVVSILFRFGRADTFLSDLEDFIKQFSSSQKNEINAGVVDPNQLQFDDCAYFRYMGSFTAPPCTEGISWTVMRKVATVSPRQVLLLKQAVNENAINNARPLQPTNFRSVFYFEQLKSKLGVM</sequence>
<keyword evidence="1" id="KW-0732">Signal</keyword>
<name>A0AB40CFF1_DIOCR</name>
<dbReference type="CDD" id="cd03124">
    <property type="entry name" value="alpha_CA_prokaryotic_like"/>
    <property type="match status" value="1"/>
</dbReference>